<name>A0A9Q0AJI6_9PEZI</name>
<protein>
    <submittedName>
        <fullName evidence="1">Uncharacterized protein</fullName>
    </submittedName>
</protein>
<organism evidence="1 2">
    <name type="scientific">Neoarthrinium moseri</name>
    <dbReference type="NCBI Taxonomy" id="1658444"/>
    <lineage>
        <taxon>Eukaryota</taxon>
        <taxon>Fungi</taxon>
        <taxon>Dikarya</taxon>
        <taxon>Ascomycota</taxon>
        <taxon>Pezizomycotina</taxon>
        <taxon>Sordariomycetes</taxon>
        <taxon>Xylariomycetidae</taxon>
        <taxon>Amphisphaeriales</taxon>
        <taxon>Apiosporaceae</taxon>
        <taxon>Neoarthrinium</taxon>
    </lineage>
</organism>
<evidence type="ECO:0000313" key="1">
    <source>
        <dbReference type="EMBL" id="KAI1856541.1"/>
    </source>
</evidence>
<dbReference type="EMBL" id="JAFIMR010000043">
    <property type="protein sequence ID" value="KAI1856541.1"/>
    <property type="molecule type" value="Genomic_DNA"/>
</dbReference>
<proteinExistence type="predicted"/>
<reference evidence="1" key="1">
    <citation type="submission" date="2021-03" db="EMBL/GenBank/DDBJ databases">
        <title>Revisited historic fungal species revealed as producer of novel bioactive compounds through whole genome sequencing and comparative genomics.</title>
        <authorList>
            <person name="Vignolle G.A."/>
            <person name="Hochenegger N."/>
            <person name="Mach R.L."/>
            <person name="Mach-Aigner A.R."/>
            <person name="Javad Rahimi M."/>
            <person name="Salim K.A."/>
            <person name="Chan C.M."/>
            <person name="Lim L.B.L."/>
            <person name="Cai F."/>
            <person name="Druzhinina I.S."/>
            <person name="U'Ren J.M."/>
            <person name="Derntl C."/>
        </authorList>
    </citation>
    <scope>NUCLEOTIDE SEQUENCE</scope>
    <source>
        <strain evidence="1">TUCIM 5799</strain>
    </source>
</reference>
<sequence>MSKSQYREVLYPLDFLRKVNPLQVKILATIRSHKEELLEHDAQSSLLKERSIEYRTIEAEYALTCLARMRSEAVAGWDLVQGMPMSTVNAELEKLGVDDMPDWALHDNQYRRGRLLLVLNKPASDTIDLKEKIRENDRILNGKRGFYELLRDVEARHKQLTNSRPLGTIPDADAIEECEDRIQKLNNSVAWREQYLESLKKAAQGELDQLKVAEDCLKDETDQKLEEWEVMNAFERDFGELRIQDWVPLE</sequence>
<accession>A0A9Q0AJI6</accession>
<dbReference type="OrthoDB" id="10667003at2759"/>
<keyword evidence="2" id="KW-1185">Reference proteome</keyword>
<dbReference type="AlphaFoldDB" id="A0A9Q0AJI6"/>
<evidence type="ECO:0000313" key="2">
    <source>
        <dbReference type="Proteomes" id="UP000829685"/>
    </source>
</evidence>
<gene>
    <name evidence="1" type="ORF">JX265_011500</name>
</gene>
<comment type="caution">
    <text evidence="1">The sequence shown here is derived from an EMBL/GenBank/DDBJ whole genome shotgun (WGS) entry which is preliminary data.</text>
</comment>
<dbReference type="Proteomes" id="UP000829685">
    <property type="component" value="Unassembled WGS sequence"/>
</dbReference>